<feature type="modified residue" description="N6-(pyridoxal phosphate)lysine" evidence="20">
    <location>
        <position position="329"/>
    </location>
</feature>
<feature type="compositionally biased region" description="Low complexity" evidence="21">
    <location>
        <begin position="550"/>
        <end position="565"/>
    </location>
</feature>
<evidence type="ECO:0000256" key="11">
    <source>
        <dbReference type="ARBA" id="ARBA00022917"/>
    </source>
</evidence>
<dbReference type="SUPFAM" id="SSF53383">
    <property type="entry name" value="PLP-dependent transferases"/>
    <property type="match status" value="1"/>
</dbReference>
<evidence type="ECO:0000256" key="4">
    <source>
        <dbReference type="ARBA" id="ARBA00007037"/>
    </source>
</evidence>
<comment type="subcellular location">
    <subcellularLocation>
        <location evidence="18">Cytoplasm</location>
    </subcellularLocation>
</comment>
<feature type="binding site" evidence="19">
    <location>
        <position position="98"/>
    </location>
    <ligand>
        <name>substrate</name>
    </ligand>
</feature>
<feature type="region of interest" description="Disordered" evidence="21">
    <location>
        <begin position="427"/>
        <end position="446"/>
    </location>
</feature>
<dbReference type="GO" id="GO:0098621">
    <property type="term" value="F:O-phosphoseryl-tRNA(Sec) selenium transferase activity"/>
    <property type="evidence" value="ECO:0007669"/>
    <property type="project" value="UniProtKB-EC"/>
</dbReference>
<feature type="region of interest" description="Disordered" evidence="21">
    <location>
        <begin position="550"/>
        <end position="585"/>
    </location>
</feature>
<dbReference type="PANTHER" id="PTHR12944">
    <property type="entry name" value="SOLUBLE LIVER ANTIGEN/LIVER PANCREAS ANTIGEN"/>
    <property type="match status" value="1"/>
</dbReference>
<dbReference type="Pfam" id="PF05889">
    <property type="entry name" value="SepSecS"/>
    <property type="match status" value="3"/>
</dbReference>
<dbReference type="GO" id="GO:0001514">
    <property type="term" value="P:selenocysteine incorporation"/>
    <property type="evidence" value="ECO:0007669"/>
    <property type="project" value="TreeGrafter"/>
</dbReference>
<dbReference type="InterPro" id="IPR015424">
    <property type="entry name" value="PyrdxlP-dep_Trfase"/>
</dbReference>
<dbReference type="Proteomes" id="UP000050795">
    <property type="component" value="Unassembled WGS sequence"/>
</dbReference>
<evidence type="ECO:0000256" key="13">
    <source>
        <dbReference type="ARBA" id="ARBA00026053"/>
    </source>
</evidence>
<keyword evidence="12 18" id="KW-0711">Selenium</keyword>
<organism evidence="22 24">
    <name type="scientific">Trichobilharzia regenti</name>
    <name type="common">Nasal bird schistosome</name>
    <dbReference type="NCBI Taxonomy" id="157069"/>
    <lineage>
        <taxon>Eukaryota</taxon>
        <taxon>Metazoa</taxon>
        <taxon>Spiralia</taxon>
        <taxon>Lophotrochozoa</taxon>
        <taxon>Platyhelminthes</taxon>
        <taxon>Trematoda</taxon>
        <taxon>Digenea</taxon>
        <taxon>Strigeidida</taxon>
        <taxon>Schistosomatoidea</taxon>
        <taxon>Schistosomatidae</taxon>
        <taxon>Trichobilharzia</taxon>
    </lineage>
</organism>
<feature type="binding site" evidence="19">
    <location>
        <position position="75"/>
    </location>
    <ligand>
        <name>pyridoxal 5'-phosphate</name>
        <dbReference type="ChEBI" id="CHEBI:597326"/>
    </ligand>
</feature>
<keyword evidence="9 18" id="KW-0694">RNA-binding</keyword>
<evidence type="ECO:0000256" key="15">
    <source>
        <dbReference type="ARBA" id="ARBA00032048"/>
    </source>
</evidence>
<evidence type="ECO:0000256" key="9">
    <source>
        <dbReference type="ARBA" id="ARBA00022884"/>
    </source>
</evidence>
<accession>A0AA85IY21</accession>
<dbReference type="NCBIfam" id="TIGR03531">
    <property type="entry name" value="selenium_SpcS"/>
    <property type="match status" value="1"/>
</dbReference>
<feature type="binding site" evidence="19">
    <location>
        <position position="105"/>
    </location>
    <ligand>
        <name>substrate</name>
    </ligand>
</feature>
<evidence type="ECO:0000256" key="8">
    <source>
        <dbReference type="ARBA" id="ARBA00022679"/>
    </source>
</evidence>
<evidence type="ECO:0000256" key="17">
    <source>
        <dbReference type="ARBA" id="ARBA00048808"/>
    </source>
</evidence>
<comment type="function">
    <text evidence="2 18">Converts O-phosphoseryl-tRNA(Sec) to selenocysteinyl-tRNA(Sec) required for selenoprotein biosynthesis.</text>
</comment>
<evidence type="ECO:0000256" key="3">
    <source>
        <dbReference type="ARBA" id="ARBA00004822"/>
    </source>
</evidence>
<dbReference type="Gene3D" id="3.40.640.10">
    <property type="entry name" value="Type I PLP-dependent aspartate aminotransferase-like (Major domain)"/>
    <property type="match status" value="1"/>
</dbReference>
<comment type="cofactor">
    <cofactor evidence="1 18 20">
        <name>pyridoxal 5'-phosphate</name>
        <dbReference type="ChEBI" id="CHEBI:597326"/>
    </cofactor>
</comment>
<dbReference type="WBParaSite" id="TREG1_127950.2">
    <property type="protein sequence ID" value="TREG1_127950.2"/>
    <property type="gene ID" value="TREG1_127950"/>
</dbReference>
<evidence type="ECO:0000256" key="1">
    <source>
        <dbReference type="ARBA" id="ARBA00001933"/>
    </source>
</evidence>
<evidence type="ECO:0000313" key="22">
    <source>
        <dbReference type="Proteomes" id="UP000050795"/>
    </source>
</evidence>
<dbReference type="InterPro" id="IPR008829">
    <property type="entry name" value="SepSecS/SepCysS"/>
</dbReference>
<dbReference type="InterPro" id="IPR015421">
    <property type="entry name" value="PyrdxlP-dep_Trfase_major"/>
</dbReference>
<keyword evidence="10 18" id="KW-0663">Pyridoxal phosphate</keyword>
<comment type="catalytic activity">
    <reaction evidence="17 18">
        <text>O-phospho-L-seryl-tRNA(Sec) + selenophosphate + H2O = L-selenocysteinyl-tRNA(Sec) + 2 phosphate</text>
        <dbReference type="Rhea" id="RHEA:25041"/>
        <dbReference type="Rhea" id="RHEA-COMP:9743"/>
        <dbReference type="Rhea" id="RHEA-COMP:9947"/>
        <dbReference type="ChEBI" id="CHEBI:15377"/>
        <dbReference type="ChEBI" id="CHEBI:16144"/>
        <dbReference type="ChEBI" id="CHEBI:43474"/>
        <dbReference type="ChEBI" id="CHEBI:78551"/>
        <dbReference type="ChEBI" id="CHEBI:78573"/>
        <dbReference type="EC" id="2.9.1.2"/>
    </reaction>
</comment>
<sequence length="585" mass="64842">MDDNILTHFKAYIGDSYVKRWQERSTKKKKKLMAVLEQGRLPEIGFSETDIEALFLQISSLDSNNWDNSVGVGEREGRVLVDFIRRRHYGFTHGIGRSGDVTAIQPKAPGSSLICRLTNQLLLDWLRKSGSPSTSQCFLVPMATGMSLTLCLLAMKRRRPPGAKFVLWSRIDQKSCFKCMLAADLIPVPIELIKDPNNDQLCTNLIAIELALNNPAKYLYDNWPKVAQAYNITSTIADTSNSSDIVCILTTTNCFSPRAPDKLHAVTKLCLKYNVSHLINNAYGVQSPRCMRMIESAGKLITGDQKSNPQNNGDSNPSIDLLYVQSTDKNLMVPVGGAIIAGFSTELVNSVGKLYPGRASGTPTFDVLATLLHIGSKGWNDLIHTQSVCYNRLQEALKQLAVKHNLKLLDTPSNPISLALSVDGLLPSTNERRKEDKEQEEEQQQQEGYNTLISNEIKELASHITQIGANLFTQGCSGVRVVLPASMQNPTKLDVYEFLGFNSHSSISTLPYINAAAAIGQKESDVDIFIQRLDKALKHLKRTIHNKYINNENNENNNNDDNNTNKTDDNTDSAIDSDTHLSAIC</sequence>
<feature type="site" description="May act as a substrate filter by repelling compounds with a negatively charged alpha-carboxylate" evidence="20">
    <location>
        <position position="74"/>
    </location>
</feature>
<proteinExistence type="inferred from homology"/>
<keyword evidence="22" id="KW-1185">Reference proteome</keyword>
<evidence type="ECO:0000256" key="5">
    <source>
        <dbReference type="ARBA" id="ARBA00012464"/>
    </source>
</evidence>
<evidence type="ECO:0000256" key="10">
    <source>
        <dbReference type="ARBA" id="ARBA00022898"/>
    </source>
</evidence>
<dbReference type="GO" id="GO:0005737">
    <property type="term" value="C:cytoplasm"/>
    <property type="evidence" value="ECO:0007669"/>
    <property type="project" value="UniProtKB-SubCell"/>
</dbReference>
<evidence type="ECO:0000256" key="7">
    <source>
        <dbReference type="ARBA" id="ARBA00022555"/>
    </source>
</evidence>
<evidence type="ECO:0000256" key="21">
    <source>
        <dbReference type="SAM" id="MobiDB-lite"/>
    </source>
</evidence>
<evidence type="ECO:0000256" key="6">
    <source>
        <dbReference type="ARBA" id="ARBA00021963"/>
    </source>
</evidence>
<comment type="similarity">
    <text evidence="4 18">Belongs to the SepSecS family.</text>
</comment>
<reference evidence="22" key="1">
    <citation type="submission" date="2022-06" db="EMBL/GenBank/DDBJ databases">
        <authorList>
            <person name="Berger JAMES D."/>
            <person name="Berger JAMES D."/>
        </authorList>
    </citation>
    <scope>NUCLEOTIDE SEQUENCE [LARGE SCALE GENOMIC DNA]</scope>
</reference>
<name>A0AA85IY21_TRIRE</name>
<evidence type="ECO:0000313" key="24">
    <source>
        <dbReference type="WBParaSite" id="TREG1_127950.2"/>
    </source>
</evidence>
<dbReference type="EC" id="2.9.1.2" evidence="5 18"/>
<comment type="pathway">
    <text evidence="3 18">Aminoacyl-tRNA biosynthesis; selenocysteinyl-tRNA(Sec) biosynthesis; selenocysteinyl-tRNA(Sec) from L-seryl-tRNA(Sec) (archaeal/eukaryal route): step 2/2.</text>
</comment>
<feature type="binding site" evidence="19">
    <location>
        <position position="542"/>
    </location>
    <ligand>
        <name>tRNA</name>
        <dbReference type="ChEBI" id="CHEBI:17843"/>
    </ligand>
</feature>
<evidence type="ECO:0000256" key="19">
    <source>
        <dbReference type="PIRSR" id="PIRSR017689-1"/>
    </source>
</evidence>
<evidence type="ECO:0000313" key="23">
    <source>
        <dbReference type="WBParaSite" id="TREG1_127950.1"/>
    </source>
</evidence>
<evidence type="ECO:0000256" key="12">
    <source>
        <dbReference type="ARBA" id="ARBA00023266"/>
    </source>
</evidence>
<reference evidence="23 24" key="2">
    <citation type="submission" date="2023-11" db="UniProtKB">
        <authorList>
            <consortium name="WormBaseParasite"/>
        </authorList>
    </citation>
    <scope>IDENTIFICATION</scope>
</reference>
<feature type="binding site" evidence="19">
    <location>
        <position position="358"/>
    </location>
    <ligand>
        <name>substrate</name>
    </ligand>
</feature>
<evidence type="ECO:0000256" key="18">
    <source>
        <dbReference type="PIRNR" id="PIRNR017689"/>
    </source>
</evidence>
<evidence type="ECO:0000256" key="2">
    <source>
        <dbReference type="ARBA" id="ARBA00002552"/>
    </source>
</evidence>
<dbReference type="PANTHER" id="PTHR12944:SF2">
    <property type="entry name" value="O-PHOSPHOSERYL-TRNA(SEC) SELENIUM TRANSFERASE"/>
    <property type="match status" value="1"/>
</dbReference>
<keyword evidence="18" id="KW-0963">Cytoplasm</keyword>
<evidence type="ECO:0000256" key="16">
    <source>
        <dbReference type="ARBA" id="ARBA00032693"/>
    </source>
</evidence>
<dbReference type="AlphaFoldDB" id="A0AA85IY21"/>
<dbReference type="InterPro" id="IPR019872">
    <property type="entry name" value="Sec-tRNA_Se_transferase"/>
</dbReference>
<dbReference type="WBParaSite" id="TREG1_127950.1">
    <property type="protein sequence ID" value="TREG1_127950.1"/>
    <property type="gene ID" value="TREG1_127950"/>
</dbReference>
<protein>
    <recommendedName>
        <fullName evidence="6 18">O-phosphoseryl-tRNA(Sec) selenium transferase</fullName>
        <ecNumber evidence="5 18">2.9.1.2</ecNumber>
    </recommendedName>
    <alternativeName>
        <fullName evidence="14 18">Selenocysteine synthase</fullName>
    </alternativeName>
    <alternativeName>
        <fullName evidence="15 18">Selenocysteinyl-tRNA(Sec) synthase</fullName>
    </alternativeName>
    <alternativeName>
        <fullName evidence="16 18">Sep-tRNA:Sec-tRNA synthase</fullName>
    </alternativeName>
</protein>
<dbReference type="GO" id="GO:0001717">
    <property type="term" value="P:conversion of seryl-tRNAsec to selenocys-tRNAsec"/>
    <property type="evidence" value="ECO:0007669"/>
    <property type="project" value="UniProtKB-UniRule"/>
</dbReference>
<feature type="binding site" evidence="19">
    <location>
        <position position="97"/>
    </location>
    <ligand>
        <name>substrate</name>
    </ligand>
</feature>
<dbReference type="PIRSF" id="PIRSF017689">
    <property type="entry name" value="SepSecS"/>
    <property type="match status" value="1"/>
</dbReference>
<keyword evidence="7 18" id="KW-0820">tRNA-binding</keyword>
<keyword evidence="11 18" id="KW-0648">Protein biosynthesis</keyword>
<evidence type="ECO:0000256" key="14">
    <source>
        <dbReference type="ARBA" id="ARBA00030669"/>
    </source>
</evidence>
<keyword evidence="8 18" id="KW-0808">Transferase</keyword>
<evidence type="ECO:0000256" key="20">
    <source>
        <dbReference type="PIRSR" id="PIRSR017689-50"/>
    </source>
</evidence>
<feature type="binding site" evidence="19">
    <location>
        <position position="299"/>
    </location>
    <ligand>
        <name>tRNA</name>
        <dbReference type="ChEBI" id="CHEBI:17843"/>
    </ligand>
</feature>
<dbReference type="GO" id="GO:0000049">
    <property type="term" value="F:tRNA binding"/>
    <property type="evidence" value="ECO:0007669"/>
    <property type="project" value="UniProtKB-UniRule"/>
</dbReference>
<comment type="subunit">
    <text evidence="13">Homotetramer formed by a catalytic dimer and a non-catalytic dimer serving as a binding platform that orients tRNASec for catalysis. Each tetramer binds the CCA ends of two tRNAs which point to the active sites of the catalytic dimer.</text>
</comment>